<evidence type="ECO:0000313" key="6">
    <source>
        <dbReference type="EMBL" id="SDQ08994.1"/>
    </source>
</evidence>
<dbReference type="RefSeq" id="WP_092520307.1">
    <property type="nucleotide sequence ID" value="NZ_FNKO01000001.1"/>
</dbReference>
<reference evidence="7" key="1">
    <citation type="submission" date="2016-10" db="EMBL/GenBank/DDBJ databases">
        <authorList>
            <person name="Varghese N."/>
            <person name="Submissions S."/>
        </authorList>
    </citation>
    <scope>NUCLEOTIDE SEQUENCE [LARGE SCALE GENOMIC DNA]</scope>
    <source>
        <strain evidence="7">DSM 45459</strain>
    </source>
</reference>
<dbReference type="GO" id="GO:0000166">
    <property type="term" value="F:nucleotide binding"/>
    <property type="evidence" value="ECO:0007669"/>
    <property type="project" value="InterPro"/>
</dbReference>
<dbReference type="InterPro" id="IPR000683">
    <property type="entry name" value="Gfo/Idh/MocA-like_OxRdtase_N"/>
</dbReference>
<evidence type="ECO:0000256" key="3">
    <source>
        <dbReference type="SAM" id="MobiDB-lite"/>
    </source>
</evidence>
<keyword evidence="2" id="KW-0560">Oxidoreductase</keyword>
<keyword evidence="7" id="KW-1185">Reference proteome</keyword>
<dbReference type="InterPro" id="IPR036291">
    <property type="entry name" value="NAD(P)-bd_dom_sf"/>
</dbReference>
<dbReference type="PANTHER" id="PTHR43708">
    <property type="entry name" value="CONSERVED EXPRESSED OXIDOREDUCTASE (EUROFUNG)"/>
    <property type="match status" value="1"/>
</dbReference>
<protein>
    <submittedName>
        <fullName evidence="6">Predicted dehydrogenase</fullName>
    </submittedName>
</protein>
<dbReference type="SUPFAM" id="SSF51735">
    <property type="entry name" value="NAD(P)-binding Rossmann-fold domains"/>
    <property type="match status" value="1"/>
</dbReference>
<feature type="domain" description="Gfo/Idh/MocA-like oxidoreductase N-terminal" evidence="4">
    <location>
        <begin position="7"/>
        <end position="126"/>
    </location>
</feature>
<dbReference type="EMBL" id="FNKO01000001">
    <property type="protein sequence ID" value="SDQ08994.1"/>
    <property type="molecule type" value="Genomic_DNA"/>
</dbReference>
<feature type="domain" description="Gfo/Idh/MocA-like oxidoreductase C-terminal" evidence="5">
    <location>
        <begin position="143"/>
        <end position="348"/>
    </location>
</feature>
<dbReference type="InterPro" id="IPR051317">
    <property type="entry name" value="Gfo/Idh/MocA_oxidoreduct"/>
</dbReference>
<comment type="similarity">
    <text evidence="1">Belongs to the Gfo/Idh/MocA family.</text>
</comment>
<feature type="region of interest" description="Disordered" evidence="3">
    <location>
        <begin position="343"/>
        <end position="362"/>
    </location>
</feature>
<dbReference type="InterPro" id="IPR004104">
    <property type="entry name" value="Gfo/Idh/MocA-like_OxRdtase_C"/>
</dbReference>
<organism evidence="6 7">
    <name type="scientific">Actinopolyspora saharensis</name>
    <dbReference type="NCBI Taxonomy" id="995062"/>
    <lineage>
        <taxon>Bacteria</taxon>
        <taxon>Bacillati</taxon>
        <taxon>Actinomycetota</taxon>
        <taxon>Actinomycetes</taxon>
        <taxon>Actinopolysporales</taxon>
        <taxon>Actinopolysporaceae</taxon>
        <taxon>Actinopolyspora</taxon>
    </lineage>
</organism>
<dbReference type="AlphaFoldDB" id="A0A1H0Y1F2"/>
<dbReference type="STRING" id="995062.SAMN04489718_0162"/>
<dbReference type="Pfam" id="PF02894">
    <property type="entry name" value="GFO_IDH_MocA_C"/>
    <property type="match status" value="1"/>
</dbReference>
<sequence>MDSPGQLRVGLLGYGLAGAAFHAPLIEAEPRTRLEAVVTGSAQRAEQVRREHPDARVHARAEQLFERAAELDLVVVATPNSSHAELARRAIEAGLPVVVDKPLTPSLEQARELIVLARERGVLLTVFQNRRWDSDMLTLGGVLEAGELGEVHRFESRFERWVPTPKDSWRDSGGPEDAAGVLYDLGSHLIDQATQLFGGVESVYAEMRTLRSGVEADDDTFVALEHSNGVLSHLWTGKLAAQCGPRFRVLGDRGAFTKYGTDPQEAALRSGGLPGDPGWGVEPAKTRAVVGVGSETRSLPGEPGRYQDFYAGVASALESGSAAPVAVEDAARGLAIIEAARRSARNRSVEKPVDHGVSAAES</sequence>
<evidence type="ECO:0000256" key="2">
    <source>
        <dbReference type="ARBA" id="ARBA00023002"/>
    </source>
</evidence>
<dbReference type="Pfam" id="PF01408">
    <property type="entry name" value="GFO_IDH_MocA"/>
    <property type="match status" value="1"/>
</dbReference>
<evidence type="ECO:0000256" key="1">
    <source>
        <dbReference type="ARBA" id="ARBA00010928"/>
    </source>
</evidence>
<dbReference type="PANTHER" id="PTHR43708:SF5">
    <property type="entry name" value="CONSERVED EXPRESSED OXIDOREDUCTASE (EUROFUNG)-RELATED"/>
    <property type="match status" value="1"/>
</dbReference>
<evidence type="ECO:0000313" key="7">
    <source>
        <dbReference type="Proteomes" id="UP000199301"/>
    </source>
</evidence>
<dbReference type="Proteomes" id="UP000199301">
    <property type="component" value="Unassembled WGS sequence"/>
</dbReference>
<evidence type="ECO:0000259" key="5">
    <source>
        <dbReference type="Pfam" id="PF02894"/>
    </source>
</evidence>
<name>A0A1H0Y1F2_9ACTN</name>
<dbReference type="SUPFAM" id="SSF55347">
    <property type="entry name" value="Glyceraldehyde-3-phosphate dehydrogenase-like, C-terminal domain"/>
    <property type="match status" value="1"/>
</dbReference>
<dbReference type="OrthoDB" id="256869at2"/>
<dbReference type="Gene3D" id="3.30.360.10">
    <property type="entry name" value="Dihydrodipicolinate Reductase, domain 2"/>
    <property type="match status" value="1"/>
</dbReference>
<gene>
    <name evidence="6" type="ORF">SAMN04489718_0162</name>
</gene>
<evidence type="ECO:0000259" key="4">
    <source>
        <dbReference type="Pfam" id="PF01408"/>
    </source>
</evidence>
<accession>A0A1H0Y1F2</accession>
<dbReference type="Gene3D" id="3.40.50.720">
    <property type="entry name" value="NAD(P)-binding Rossmann-like Domain"/>
    <property type="match status" value="1"/>
</dbReference>
<dbReference type="GO" id="GO:0016491">
    <property type="term" value="F:oxidoreductase activity"/>
    <property type="evidence" value="ECO:0007669"/>
    <property type="project" value="UniProtKB-KW"/>
</dbReference>
<proteinExistence type="inferred from homology"/>